<dbReference type="EMBL" id="BPLR01012646">
    <property type="protein sequence ID" value="GIY55495.1"/>
    <property type="molecule type" value="Genomic_DNA"/>
</dbReference>
<dbReference type="AlphaFoldDB" id="A0AAV4UCG6"/>
<name>A0AAV4UCG6_CAEEX</name>
<sequence length="461" mass="52506">MFVQLIYTCRYSIVGSLLFRVVGSLAFKMAERDKTPSGEVPSLYVICVLRTCQLLKESRDWREWAESSFAFMPSSMLEDLLASMLTIFPGQLGVAHVRPIVLSPKLHRLDLFHARFAVELGYLFQCMFYRRLNLRSISVSLQHQSFDCNFRYRMLKLMLERCRLLEDLHSSIHIDVDVLRNCENLRCLRLHYDATYSFINAFKYCPPTWTSCPLAVPEGVLRVQRKQSRRHSEIRVAGAQEVPQAHLRGNARVVRSLGRTTTGCKEGQVSQLPAAQVLLGVTEIERYARHHGALSKLRASYTKRIKAAVSCCPLVEELVMEVYQSDSIQFLSQLSHLTFLSVHFPHPDQDDLPAFLSLLSKMGSQLKHLSVSGLKGLPTDFLWHTCPQLESLRLDAESATAPSGVVRDFRVRHLTVIRGEPAILEFLLSSCPHLRELFLIKCESFETVSCTQFSEVIRCPS</sequence>
<dbReference type="Gene3D" id="3.80.10.10">
    <property type="entry name" value="Ribonuclease Inhibitor"/>
    <property type="match status" value="1"/>
</dbReference>
<gene>
    <name evidence="1" type="primary">AVEN_104895_1</name>
    <name evidence="1" type="ORF">CEXT_33831</name>
</gene>
<dbReference type="Proteomes" id="UP001054945">
    <property type="component" value="Unassembled WGS sequence"/>
</dbReference>
<comment type="caution">
    <text evidence="1">The sequence shown here is derived from an EMBL/GenBank/DDBJ whole genome shotgun (WGS) entry which is preliminary data.</text>
</comment>
<organism evidence="1 2">
    <name type="scientific">Caerostris extrusa</name>
    <name type="common">Bark spider</name>
    <name type="synonym">Caerostris bankana</name>
    <dbReference type="NCBI Taxonomy" id="172846"/>
    <lineage>
        <taxon>Eukaryota</taxon>
        <taxon>Metazoa</taxon>
        <taxon>Ecdysozoa</taxon>
        <taxon>Arthropoda</taxon>
        <taxon>Chelicerata</taxon>
        <taxon>Arachnida</taxon>
        <taxon>Araneae</taxon>
        <taxon>Araneomorphae</taxon>
        <taxon>Entelegynae</taxon>
        <taxon>Araneoidea</taxon>
        <taxon>Araneidae</taxon>
        <taxon>Caerostris</taxon>
    </lineage>
</organism>
<dbReference type="InterPro" id="IPR032675">
    <property type="entry name" value="LRR_dom_sf"/>
</dbReference>
<keyword evidence="2" id="KW-1185">Reference proteome</keyword>
<protein>
    <submittedName>
        <fullName evidence="1">Uncharacterized protein</fullName>
    </submittedName>
</protein>
<accession>A0AAV4UCG6</accession>
<reference evidence="1 2" key="1">
    <citation type="submission" date="2021-06" db="EMBL/GenBank/DDBJ databases">
        <title>Caerostris extrusa draft genome.</title>
        <authorList>
            <person name="Kono N."/>
            <person name="Arakawa K."/>
        </authorList>
    </citation>
    <scope>NUCLEOTIDE SEQUENCE [LARGE SCALE GENOMIC DNA]</scope>
</reference>
<evidence type="ECO:0000313" key="2">
    <source>
        <dbReference type="Proteomes" id="UP001054945"/>
    </source>
</evidence>
<proteinExistence type="predicted"/>
<evidence type="ECO:0000313" key="1">
    <source>
        <dbReference type="EMBL" id="GIY55495.1"/>
    </source>
</evidence>
<dbReference type="SUPFAM" id="SSF52047">
    <property type="entry name" value="RNI-like"/>
    <property type="match status" value="1"/>
</dbReference>